<dbReference type="InterPro" id="IPR050428">
    <property type="entry name" value="TCS_sensor_his_kinase"/>
</dbReference>
<evidence type="ECO:0000256" key="4">
    <source>
        <dbReference type="ARBA" id="ARBA00022553"/>
    </source>
</evidence>
<dbReference type="SMART" id="SM00388">
    <property type="entry name" value="HisKA"/>
    <property type="match status" value="1"/>
</dbReference>
<evidence type="ECO:0000256" key="2">
    <source>
        <dbReference type="ARBA" id="ARBA00004141"/>
    </source>
</evidence>
<evidence type="ECO:0000256" key="12">
    <source>
        <dbReference type="ARBA" id="ARBA00023136"/>
    </source>
</evidence>
<evidence type="ECO:0000313" key="16">
    <source>
        <dbReference type="EMBL" id="RCX09044.1"/>
    </source>
</evidence>
<keyword evidence="9" id="KW-0067">ATP-binding</keyword>
<dbReference type="PANTHER" id="PTHR45436">
    <property type="entry name" value="SENSOR HISTIDINE KINASE YKOH"/>
    <property type="match status" value="1"/>
</dbReference>
<keyword evidence="4" id="KW-0597">Phosphoprotein</keyword>
<dbReference type="OrthoDB" id="9809766at2"/>
<evidence type="ECO:0000256" key="10">
    <source>
        <dbReference type="ARBA" id="ARBA00022989"/>
    </source>
</evidence>
<dbReference type="EC" id="2.7.13.3" evidence="3"/>
<dbReference type="CDD" id="cd00082">
    <property type="entry name" value="HisKA"/>
    <property type="match status" value="1"/>
</dbReference>
<keyword evidence="11" id="KW-0902">Two-component regulatory system</keyword>
<evidence type="ECO:0000256" key="3">
    <source>
        <dbReference type="ARBA" id="ARBA00012438"/>
    </source>
</evidence>
<evidence type="ECO:0000256" key="6">
    <source>
        <dbReference type="ARBA" id="ARBA00022692"/>
    </source>
</evidence>
<name>A0A369ANM7_9BURK</name>
<dbReference type="PANTHER" id="PTHR45436:SF14">
    <property type="entry name" value="SENSOR PROTEIN QSEC"/>
    <property type="match status" value="1"/>
</dbReference>
<dbReference type="PROSITE" id="PS50109">
    <property type="entry name" value="HIS_KIN"/>
    <property type="match status" value="1"/>
</dbReference>
<dbReference type="SMART" id="SM00387">
    <property type="entry name" value="HATPase_c"/>
    <property type="match status" value="1"/>
</dbReference>
<dbReference type="Pfam" id="PF02518">
    <property type="entry name" value="HATPase_c"/>
    <property type="match status" value="1"/>
</dbReference>
<proteinExistence type="predicted"/>
<dbReference type="SUPFAM" id="SSF55874">
    <property type="entry name" value="ATPase domain of HSP90 chaperone/DNA topoisomerase II/histidine kinase"/>
    <property type="match status" value="1"/>
</dbReference>
<dbReference type="InterPro" id="IPR003660">
    <property type="entry name" value="HAMP_dom"/>
</dbReference>
<evidence type="ECO:0000313" key="17">
    <source>
        <dbReference type="Proteomes" id="UP000252174"/>
    </source>
</evidence>
<dbReference type="Pfam" id="PF08521">
    <property type="entry name" value="2CSK_N"/>
    <property type="match status" value="1"/>
</dbReference>
<dbReference type="InterPro" id="IPR036890">
    <property type="entry name" value="HATPase_C_sf"/>
</dbReference>
<evidence type="ECO:0000256" key="9">
    <source>
        <dbReference type="ARBA" id="ARBA00022840"/>
    </source>
</evidence>
<dbReference type="InterPro" id="IPR005467">
    <property type="entry name" value="His_kinase_dom"/>
</dbReference>
<dbReference type="PRINTS" id="PR00344">
    <property type="entry name" value="BCTRLSENSOR"/>
</dbReference>
<keyword evidence="6 13" id="KW-0812">Transmembrane</keyword>
<evidence type="ECO:0000259" key="14">
    <source>
        <dbReference type="PROSITE" id="PS50109"/>
    </source>
</evidence>
<feature type="domain" description="Histidine kinase" evidence="14">
    <location>
        <begin position="253"/>
        <end position="476"/>
    </location>
</feature>
<dbReference type="InterPro" id="IPR004358">
    <property type="entry name" value="Sig_transdc_His_kin-like_C"/>
</dbReference>
<dbReference type="AlphaFoldDB" id="A0A369ANM7"/>
<protein>
    <recommendedName>
        <fullName evidence="3">histidine kinase</fullName>
        <ecNumber evidence="3">2.7.13.3</ecNumber>
    </recommendedName>
</protein>
<dbReference type="GO" id="GO:0000155">
    <property type="term" value="F:phosphorelay sensor kinase activity"/>
    <property type="evidence" value="ECO:0007669"/>
    <property type="project" value="InterPro"/>
</dbReference>
<dbReference type="InterPro" id="IPR036097">
    <property type="entry name" value="HisK_dim/P_sf"/>
</dbReference>
<comment type="catalytic activity">
    <reaction evidence="1">
        <text>ATP + protein L-histidine = ADP + protein N-phospho-L-histidine.</text>
        <dbReference type="EC" id="2.7.13.3"/>
    </reaction>
</comment>
<dbReference type="InterPro" id="IPR013727">
    <property type="entry name" value="2CSK_N"/>
</dbReference>
<comment type="subcellular location">
    <subcellularLocation>
        <location evidence="2">Membrane</location>
        <topology evidence="2">Multi-pass membrane protein</topology>
    </subcellularLocation>
</comment>
<keyword evidence="5" id="KW-0808">Transferase</keyword>
<reference evidence="16 17" key="1">
    <citation type="submission" date="2018-07" db="EMBL/GenBank/DDBJ databases">
        <title>Genomic Encyclopedia of Type Strains, Phase IV (KMG-IV): sequencing the most valuable type-strain genomes for metagenomic binning, comparative biology and taxonomic classification.</title>
        <authorList>
            <person name="Goeker M."/>
        </authorList>
    </citation>
    <scope>NUCLEOTIDE SEQUENCE [LARGE SCALE GENOMIC DNA]</scope>
    <source>
        <strain evidence="16 17">DSM 100911</strain>
    </source>
</reference>
<evidence type="ECO:0000256" key="8">
    <source>
        <dbReference type="ARBA" id="ARBA00022777"/>
    </source>
</evidence>
<evidence type="ECO:0000256" key="13">
    <source>
        <dbReference type="SAM" id="Phobius"/>
    </source>
</evidence>
<gene>
    <name evidence="16" type="ORF">DFR45_107124</name>
</gene>
<dbReference type="InterPro" id="IPR003661">
    <property type="entry name" value="HisK_dim/P_dom"/>
</dbReference>
<organism evidence="16 17">
    <name type="scientific">Extensimonas vulgaris</name>
    <dbReference type="NCBI Taxonomy" id="1031594"/>
    <lineage>
        <taxon>Bacteria</taxon>
        <taxon>Pseudomonadati</taxon>
        <taxon>Pseudomonadota</taxon>
        <taxon>Betaproteobacteria</taxon>
        <taxon>Burkholderiales</taxon>
        <taxon>Comamonadaceae</taxon>
        <taxon>Extensimonas</taxon>
    </lineage>
</organism>
<keyword evidence="7" id="KW-0547">Nucleotide-binding</keyword>
<evidence type="ECO:0000256" key="1">
    <source>
        <dbReference type="ARBA" id="ARBA00000085"/>
    </source>
</evidence>
<feature type="transmembrane region" description="Helical" evidence="13">
    <location>
        <begin position="170"/>
        <end position="191"/>
    </location>
</feature>
<dbReference type="EMBL" id="QPJU01000007">
    <property type="protein sequence ID" value="RCX09044.1"/>
    <property type="molecule type" value="Genomic_DNA"/>
</dbReference>
<dbReference type="PROSITE" id="PS50885">
    <property type="entry name" value="HAMP"/>
    <property type="match status" value="1"/>
</dbReference>
<dbReference type="Gene3D" id="1.10.287.130">
    <property type="match status" value="1"/>
</dbReference>
<evidence type="ECO:0000256" key="7">
    <source>
        <dbReference type="ARBA" id="ARBA00022741"/>
    </source>
</evidence>
<dbReference type="InterPro" id="IPR003594">
    <property type="entry name" value="HATPase_dom"/>
</dbReference>
<dbReference type="SUPFAM" id="SSF47384">
    <property type="entry name" value="Homodimeric domain of signal transducing histidine kinase"/>
    <property type="match status" value="1"/>
</dbReference>
<keyword evidence="10 13" id="KW-1133">Transmembrane helix</keyword>
<sequence length="476" mass="51982">MEIKKAHLNQGRRTRSLSWALTRALLPWTGLLWLATSIAVGWYMQHELEAQLDAGLMQSGERLLDLASHDARNHRLPSQRDGTLFREEVPHLHLGNAGPSVMFYQVVNERNELLLRSSDAPHSALPVPLRTGFATAQGLRIYTLAHPDMPMFIHVADTLEYRRAARNETLAGLLLPLLVLLPAYALLIRAITRRTLAPAGRLARELQQRDGRHLAPLPEQDLPSELQTIARSANHLLQRLADALDTERALAANAAHELRTPLATVRLHLQTALDQLPAGSAQAPLQQSLAALERLSRRCEKLLQLSRAESGAALAQERVNLGQLAAVVAQEFWAADARLLQRLQLVLPEHTDVWVRGDFDALAIALRNLVENAQRYAPAGPIVLEVCAPARCCVRDQGPGMAPAQIAQLLQRHQRGQAACGTASPDAHGVRVPGYGLGLSIVQTIAERQGGRLVLVSPPVGQTSGLEAVLKLAPAQ</sequence>
<keyword evidence="8 16" id="KW-0418">Kinase</keyword>
<dbReference type="Pfam" id="PF00512">
    <property type="entry name" value="HisKA"/>
    <property type="match status" value="1"/>
</dbReference>
<feature type="transmembrane region" description="Helical" evidence="13">
    <location>
        <begin position="21"/>
        <end position="44"/>
    </location>
</feature>
<dbReference type="GO" id="GO:0005886">
    <property type="term" value="C:plasma membrane"/>
    <property type="evidence" value="ECO:0007669"/>
    <property type="project" value="TreeGrafter"/>
</dbReference>
<dbReference type="Proteomes" id="UP000252174">
    <property type="component" value="Unassembled WGS sequence"/>
</dbReference>
<dbReference type="RefSeq" id="WP_114483757.1">
    <property type="nucleotide sequence ID" value="NZ_QPJU01000007.1"/>
</dbReference>
<feature type="domain" description="HAMP" evidence="15">
    <location>
        <begin position="193"/>
        <end position="245"/>
    </location>
</feature>
<dbReference type="GO" id="GO:0005524">
    <property type="term" value="F:ATP binding"/>
    <property type="evidence" value="ECO:0007669"/>
    <property type="project" value="UniProtKB-KW"/>
</dbReference>
<accession>A0A369ANM7</accession>
<evidence type="ECO:0000259" key="15">
    <source>
        <dbReference type="PROSITE" id="PS50885"/>
    </source>
</evidence>
<keyword evidence="12 13" id="KW-0472">Membrane</keyword>
<keyword evidence="17" id="KW-1185">Reference proteome</keyword>
<dbReference type="Gene3D" id="3.30.565.10">
    <property type="entry name" value="Histidine kinase-like ATPase, C-terminal domain"/>
    <property type="match status" value="1"/>
</dbReference>
<evidence type="ECO:0000256" key="11">
    <source>
        <dbReference type="ARBA" id="ARBA00023012"/>
    </source>
</evidence>
<evidence type="ECO:0000256" key="5">
    <source>
        <dbReference type="ARBA" id="ARBA00022679"/>
    </source>
</evidence>
<comment type="caution">
    <text evidence="16">The sequence shown here is derived from an EMBL/GenBank/DDBJ whole genome shotgun (WGS) entry which is preliminary data.</text>
</comment>